<evidence type="ECO:0000313" key="2">
    <source>
        <dbReference type="Proteomes" id="UP000265040"/>
    </source>
</evidence>
<sequence length="101" mass="11181">GPLLRNIFIFTLAKEMGNEEKLFKYNGVLYPTVMCPEENLRALYNITAREDDILLVAYPKCGDNYSGLSIVLELILTTEQFQLRDVGSLPSQTPAAGPSLG</sequence>
<proteinExistence type="predicted"/>
<dbReference type="InterPro" id="IPR027417">
    <property type="entry name" value="P-loop_NTPase"/>
</dbReference>
<accession>A0A7N5ZXR8</accession>
<reference evidence="1" key="2">
    <citation type="submission" date="2025-08" db="UniProtKB">
        <authorList>
            <consortium name="Ensembl"/>
        </authorList>
    </citation>
    <scope>IDENTIFICATION</scope>
</reference>
<evidence type="ECO:0000313" key="1">
    <source>
        <dbReference type="Ensembl" id="ENSATEP00000038268.1"/>
    </source>
</evidence>
<dbReference type="OrthoDB" id="8830513at2759"/>
<reference evidence="1" key="1">
    <citation type="submission" date="2021-04" db="EMBL/GenBank/DDBJ databases">
        <authorList>
            <consortium name="Wellcome Sanger Institute Data Sharing"/>
        </authorList>
    </citation>
    <scope>NUCLEOTIDE SEQUENCE [LARGE SCALE GENOMIC DNA]</scope>
</reference>
<dbReference type="InParanoid" id="A0A7N5ZXR8"/>
<dbReference type="AlphaFoldDB" id="A0A7N5ZXR8"/>
<reference evidence="1" key="3">
    <citation type="submission" date="2025-09" db="UniProtKB">
        <authorList>
            <consortium name="Ensembl"/>
        </authorList>
    </citation>
    <scope>IDENTIFICATION</scope>
</reference>
<dbReference type="Ensembl" id="ENSATET00000055203.1">
    <property type="protein sequence ID" value="ENSATEP00000038268.1"/>
    <property type="gene ID" value="ENSATEG00000029188.1"/>
</dbReference>
<name>A0A7N5ZXR8_ANATE</name>
<protein>
    <submittedName>
        <fullName evidence="1">Uncharacterized protein</fullName>
    </submittedName>
</protein>
<dbReference type="Proteomes" id="UP000265040">
    <property type="component" value="Chromosome 15"/>
</dbReference>
<keyword evidence="2" id="KW-1185">Reference proteome</keyword>
<organism evidence="1 2">
    <name type="scientific">Anabas testudineus</name>
    <name type="common">Climbing perch</name>
    <name type="synonym">Anthias testudineus</name>
    <dbReference type="NCBI Taxonomy" id="64144"/>
    <lineage>
        <taxon>Eukaryota</taxon>
        <taxon>Metazoa</taxon>
        <taxon>Chordata</taxon>
        <taxon>Craniata</taxon>
        <taxon>Vertebrata</taxon>
        <taxon>Euteleostomi</taxon>
        <taxon>Actinopterygii</taxon>
        <taxon>Neopterygii</taxon>
        <taxon>Teleostei</taxon>
        <taxon>Neoteleostei</taxon>
        <taxon>Acanthomorphata</taxon>
        <taxon>Anabantaria</taxon>
        <taxon>Anabantiformes</taxon>
        <taxon>Anabantoidei</taxon>
        <taxon>Anabantidae</taxon>
        <taxon>Anabas</taxon>
    </lineage>
</organism>
<dbReference type="SUPFAM" id="SSF52540">
    <property type="entry name" value="P-loop containing nucleoside triphosphate hydrolases"/>
    <property type="match status" value="1"/>
</dbReference>
<dbReference type="Gene3D" id="3.40.50.300">
    <property type="entry name" value="P-loop containing nucleotide triphosphate hydrolases"/>
    <property type="match status" value="1"/>
</dbReference>